<evidence type="ECO:0000256" key="2">
    <source>
        <dbReference type="SAM" id="Phobius"/>
    </source>
</evidence>
<dbReference type="Pfam" id="PF13845">
    <property type="entry name" value="Septum_form"/>
    <property type="match status" value="1"/>
</dbReference>
<evidence type="ECO:0000259" key="3">
    <source>
        <dbReference type="Pfam" id="PF13828"/>
    </source>
</evidence>
<feature type="region of interest" description="Disordered" evidence="1">
    <location>
        <begin position="93"/>
        <end position="128"/>
    </location>
</feature>
<feature type="transmembrane region" description="Helical" evidence="2">
    <location>
        <begin position="196"/>
        <end position="223"/>
    </location>
</feature>
<dbReference type="STRING" id="590998.Celf_2224"/>
<protein>
    <recommendedName>
        <fullName evidence="7">DUF4190 domain-containing protein</fullName>
    </recommendedName>
</protein>
<gene>
    <name evidence="5" type="ordered locus">Celf_2224</name>
</gene>
<feature type="compositionally biased region" description="Basic and acidic residues" evidence="1">
    <location>
        <begin position="20"/>
        <end position="31"/>
    </location>
</feature>
<feature type="domain" description="DUF4190" evidence="3">
    <location>
        <begin position="153"/>
        <end position="212"/>
    </location>
</feature>
<keyword evidence="2" id="KW-1133">Transmembrane helix</keyword>
<dbReference type="EMBL" id="CP002666">
    <property type="protein sequence ID" value="AEE46352.1"/>
    <property type="molecule type" value="Genomic_DNA"/>
</dbReference>
<name>F4H255_CELFA</name>
<dbReference type="Proteomes" id="UP000008460">
    <property type="component" value="Chromosome"/>
</dbReference>
<evidence type="ECO:0000259" key="4">
    <source>
        <dbReference type="Pfam" id="PF13845"/>
    </source>
</evidence>
<dbReference type="Pfam" id="PF13828">
    <property type="entry name" value="DUF4190"/>
    <property type="match status" value="1"/>
</dbReference>
<feature type="region of interest" description="Disordered" evidence="1">
    <location>
        <begin position="1"/>
        <end position="80"/>
    </location>
</feature>
<feature type="domain" description="Septum formation-related" evidence="4">
    <location>
        <begin position="249"/>
        <end position="348"/>
    </location>
</feature>
<proteinExistence type="predicted"/>
<sequence length="364" mass="36569">MSEHTGNESGGTPFAPPAGRRLEPDAGRAADPHPPAAASPYAPPAAPPSTPYGAPTPYASGPGTAPFPSPPHGQPGAYAPPAGYAAPAGYGQPAPAAAYSPPAPAGDAPPGTYGAQPPGAPPASGGPPSYAAPAPYGVPFGYGAPITPPTEGLATASLATSVGGLLVLGGLPGPVGVGLGIAALRRIRRRGTKGRGMAIAGVVVGAVSTLVFGGLVWLAVWAWSNPDVTGLTLDDELPDYTLRSDLEVGDCLREYPGSYDLGSADPVDCSEPHALEIVSVLPMTSPIDSYAEPPDPGYAEGFTQCAARIERSAPGLVDEWVVWTDVSYPHPDDWESGAQTAYCAVATELPDLRGSVLDGTVTGP</sequence>
<dbReference type="InterPro" id="IPR026004">
    <property type="entry name" value="Septum_form"/>
</dbReference>
<evidence type="ECO:0008006" key="7">
    <source>
        <dbReference type="Google" id="ProtNLM"/>
    </source>
</evidence>
<dbReference type="KEGG" id="cfi:Celf_2224"/>
<dbReference type="AlphaFoldDB" id="F4H255"/>
<feature type="compositionally biased region" description="Low complexity" evidence="1">
    <location>
        <begin position="93"/>
        <end position="117"/>
    </location>
</feature>
<evidence type="ECO:0000313" key="5">
    <source>
        <dbReference type="EMBL" id="AEE46352.1"/>
    </source>
</evidence>
<organism evidence="5 6">
    <name type="scientific">Cellulomonas fimi (strain ATCC 484 / DSM 20113 / JCM 1341 / CCUG 24087 / LMG 16345 / NBRC 15513 / NCIMB 8980 / NCTC 7547 / NRS-133)</name>
    <dbReference type="NCBI Taxonomy" id="590998"/>
    <lineage>
        <taxon>Bacteria</taxon>
        <taxon>Bacillati</taxon>
        <taxon>Actinomycetota</taxon>
        <taxon>Actinomycetes</taxon>
        <taxon>Micrococcales</taxon>
        <taxon>Cellulomonadaceae</taxon>
        <taxon>Cellulomonas</taxon>
    </lineage>
</organism>
<keyword evidence="2" id="KW-0812">Transmembrane</keyword>
<feature type="transmembrane region" description="Helical" evidence="2">
    <location>
        <begin position="162"/>
        <end position="184"/>
    </location>
</feature>
<dbReference type="HOGENOM" id="CLU_070743_0_0_11"/>
<reference evidence="5 6" key="1">
    <citation type="submission" date="2011-04" db="EMBL/GenBank/DDBJ databases">
        <title>Complete sequence of Cellulomonas fimi ATCC 484.</title>
        <authorList>
            <consortium name="US DOE Joint Genome Institute"/>
            <person name="Lucas S."/>
            <person name="Han J."/>
            <person name="Lapidus A."/>
            <person name="Cheng J.-F."/>
            <person name="Goodwin L."/>
            <person name="Pitluck S."/>
            <person name="Peters L."/>
            <person name="Chertkov O."/>
            <person name="Detter J.C."/>
            <person name="Han C."/>
            <person name="Tapia R."/>
            <person name="Land M."/>
            <person name="Hauser L."/>
            <person name="Kyrpides N."/>
            <person name="Ivanova N."/>
            <person name="Ovchinnikova G."/>
            <person name="Pagani I."/>
            <person name="Mead D."/>
            <person name="Brumm P."/>
            <person name="Woyke T."/>
        </authorList>
    </citation>
    <scope>NUCLEOTIDE SEQUENCE [LARGE SCALE GENOMIC DNA]</scope>
    <source>
        <strain evidence="6">ATCC 484 / DSM 20113 / JCM 1341 / NBRC 15513 / NCIMB 8980 / NCTC 7547</strain>
    </source>
</reference>
<accession>F4H255</accession>
<feature type="compositionally biased region" description="Pro residues" evidence="1">
    <location>
        <begin position="32"/>
        <end position="50"/>
    </location>
</feature>
<evidence type="ECO:0000313" key="6">
    <source>
        <dbReference type="Proteomes" id="UP000008460"/>
    </source>
</evidence>
<evidence type="ECO:0000256" key="1">
    <source>
        <dbReference type="SAM" id="MobiDB-lite"/>
    </source>
</evidence>
<keyword evidence="2" id="KW-0472">Membrane</keyword>
<keyword evidence="6" id="KW-1185">Reference proteome</keyword>
<dbReference type="InterPro" id="IPR025241">
    <property type="entry name" value="DUF4190"/>
</dbReference>
<dbReference type="RefSeq" id="WP_013771378.1">
    <property type="nucleotide sequence ID" value="NC_015514.1"/>
</dbReference>